<evidence type="ECO:0000313" key="14">
    <source>
        <dbReference type="Proteomes" id="UP000254043"/>
    </source>
</evidence>
<evidence type="ECO:0000256" key="2">
    <source>
        <dbReference type="ARBA" id="ARBA00008064"/>
    </source>
</evidence>
<dbReference type="InterPro" id="IPR018030">
    <property type="entry name" value="Fimbrial_membr_usher_CS"/>
</dbReference>
<dbReference type="Pfam" id="PF13954">
    <property type="entry name" value="PapC_N"/>
    <property type="match status" value="1"/>
</dbReference>
<evidence type="ECO:0000256" key="9">
    <source>
        <dbReference type="RuleBase" id="RU003884"/>
    </source>
</evidence>
<keyword evidence="3 9" id="KW-0813">Transport</keyword>
<keyword evidence="8 9" id="KW-0998">Cell outer membrane</keyword>
<name>A0A376MAD6_ECOLX</name>
<keyword evidence="6" id="KW-0732">Signal</keyword>
<dbReference type="PROSITE" id="PS01151">
    <property type="entry name" value="FIMBRIAL_USHER"/>
    <property type="match status" value="1"/>
</dbReference>
<protein>
    <submittedName>
        <fullName evidence="13">Aggregative adherence fimbria II usher protein</fullName>
    </submittedName>
</protein>
<organism evidence="13 14">
    <name type="scientific">Escherichia coli</name>
    <dbReference type="NCBI Taxonomy" id="562"/>
    <lineage>
        <taxon>Bacteria</taxon>
        <taxon>Pseudomonadati</taxon>
        <taxon>Pseudomonadota</taxon>
        <taxon>Gammaproteobacteria</taxon>
        <taxon>Enterobacterales</taxon>
        <taxon>Enterobacteriaceae</taxon>
        <taxon>Escherichia</taxon>
    </lineage>
</organism>
<keyword evidence="9" id="KW-1029">Fimbrium biogenesis</keyword>
<dbReference type="Gene3D" id="2.60.40.2610">
    <property type="entry name" value="Outer membrane usher protein FimD, plug domain"/>
    <property type="match status" value="1"/>
</dbReference>
<keyword evidence="7 9" id="KW-0472">Membrane</keyword>
<evidence type="ECO:0000256" key="5">
    <source>
        <dbReference type="ARBA" id="ARBA00022692"/>
    </source>
</evidence>
<dbReference type="SUPFAM" id="SSF141729">
    <property type="entry name" value="FimD N-terminal domain-like"/>
    <property type="match status" value="1"/>
</dbReference>
<comment type="similarity">
    <text evidence="2 9">Belongs to the fimbrial export usher family.</text>
</comment>
<dbReference type="InterPro" id="IPR037224">
    <property type="entry name" value="PapC_N_sf"/>
</dbReference>
<evidence type="ECO:0000256" key="3">
    <source>
        <dbReference type="ARBA" id="ARBA00022448"/>
    </source>
</evidence>
<proteinExistence type="inferred from homology"/>
<dbReference type="PANTHER" id="PTHR30451">
    <property type="entry name" value="OUTER MEMBRANE USHER PROTEIN"/>
    <property type="match status" value="1"/>
</dbReference>
<evidence type="ECO:0000259" key="12">
    <source>
        <dbReference type="Pfam" id="PF13954"/>
    </source>
</evidence>
<dbReference type="Pfam" id="PF13953">
    <property type="entry name" value="PapC_C"/>
    <property type="match status" value="1"/>
</dbReference>
<dbReference type="GO" id="GO:0015473">
    <property type="term" value="F:fimbrial usher porin activity"/>
    <property type="evidence" value="ECO:0007669"/>
    <property type="project" value="InterPro"/>
</dbReference>
<evidence type="ECO:0000256" key="10">
    <source>
        <dbReference type="SAM" id="Phobius"/>
    </source>
</evidence>
<evidence type="ECO:0000256" key="7">
    <source>
        <dbReference type="ARBA" id="ARBA00023136"/>
    </source>
</evidence>
<dbReference type="Pfam" id="PF00577">
    <property type="entry name" value="Usher"/>
    <property type="match status" value="1"/>
</dbReference>
<dbReference type="AlphaFoldDB" id="A0A376MAD6"/>
<reference evidence="13 14" key="1">
    <citation type="submission" date="2018-06" db="EMBL/GenBank/DDBJ databases">
        <authorList>
            <consortium name="Pathogen Informatics"/>
            <person name="Doyle S."/>
        </authorList>
    </citation>
    <scope>NUCLEOTIDE SEQUENCE [LARGE SCALE GENOMIC DNA]</scope>
    <source>
        <strain evidence="13 14">NCTC7927</strain>
    </source>
</reference>
<keyword evidence="5 9" id="KW-0812">Transmembrane</keyword>
<dbReference type="Gene3D" id="2.60.40.2070">
    <property type="match status" value="1"/>
</dbReference>
<feature type="domain" description="PapC-like C-terminal" evidence="11">
    <location>
        <begin position="793"/>
        <end position="857"/>
    </location>
</feature>
<dbReference type="InterPro" id="IPR000015">
    <property type="entry name" value="Fimb_usher"/>
</dbReference>
<gene>
    <name evidence="13" type="primary">aafC</name>
    <name evidence="13" type="ORF">NCTC7927_03700</name>
</gene>
<feature type="domain" description="PapC N-terminal" evidence="12">
    <location>
        <begin position="56"/>
        <end position="205"/>
    </location>
</feature>
<dbReference type="InterPro" id="IPR025949">
    <property type="entry name" value="PapC-like_C"/>
</dbReference>
<comment type="subcellular location">
    <subcellularLocation>
        <location evidence="1 9">Cell outer membrane</location>
        <topology evidence="1 9">Multi-pass membrane protein</topology>
    </subcellularLocation>
</comment>
<evidence type="ECO:0000313" key="13">
    <source>
        <dbReference type="EMBL" id="STF94825.1"/>
    </source>
</evidence>
<dbReference type="Proteomes" id="UP000254043">
    <property type="component" value="Unassembled WGS sequence"/>
</dbReference>
<evidence type="ECO:0000256" key="8">
    <source>
        <dbReference type="ARBA" id="ARBA00023237"/>
    </source>
</evidence>
<evidence type="ECO:0000259" key="11">
    <source>
        <dbReference type="Pfam" id="PF13953"/>
    </source>
</evidence>
<dbReference type="FunFam" id="2.60.40.2610:FF:000001">
    <property type="entry name" value="Outer membrane fimbrial usher protein"/>
    <property type="match status" value="1"/>
</dbReference>
<keyword evidence="10" id="KW-1133">Transmembrane helix</keyword>
<accession>A0A376MAD6</accession>
<dbReference type="InterPro" id="IPR025885">
    <property type="entry name" value="PapC_N"/>
</dbReference>
<feature type="transmembrane region" description="Helical" evidence="10">
    <location>
        <begin position="30"/>
        <end position="47"/>
    </location>
</feature>
<evidence type="ECO:0000256" key="6">
    <source>
        <dbReference type="ARBA" id="ARBA00022729"/>
    </source>
</evidence>
<dbReference type="Gene3D" id="2.60.40.3110">
    <property type="match status" value="1"/>
</dbReference>
<dbReference type="InterPro" id="IPR042186">
    <property type="entry name" value="FimD_plug_dom"/>
</dbReference>
<evidence type="ECO:0000256" key="4">
    <source>
        <dbReference type="ARBA" id="ARBA00022452"/>
    </source>
</evidence>
<dbReference type="PANTHER" id="PTHR30451:SF9">
    <property type="entry name" value="F1 CAPSULE-ANCHORING PROTEIN"/>
    <property type="match status" value="1"/>
</dbReference>
<dbReference type="GO" id="GO:0009297">
    <property type="term" value="P:pilus assembly"/>
    <property type="evidence" value="ECO:0007669"/>
    <property type="project" value="InterPro"/>
</dbReference>
<keyword evidence="4" id="KW-1134">Transmembrane beta strand</keyword>
<dbReference type="EMBL" id="UGAK01000003">
    <property type="protein sequence ID" value="STF94825.1"/>
    <property type="molecule type" value="Genomic_DNA"/>
</dbReference>
<dbReference type="GO" id="GO:0009279">
    <property type="term" value="C:cell outer membrane"/>
    <property type="evidence" value="ECO:0007669"/>
    <property type="project" value="UniProtKB-SubCell"/>
</dbReference>
<dbReference type="InterPro" id="IPR043142">
    <property type="entry name" value="PapC-like_C_sf"/>
</dbReference>
<dbReference type="Gene3D" id="3.10.20.410">
    <property type="match status" value="1"/>
</dbReference>
<sequence length="872" mass="96588">MNFFVNKMMNEYICNASLCSTSLCTQKNKLSYTTLFIIIISSFFYVGDVAARSYSFDESLLNGGGKGVDLRLLENGGQLPGIYPVDIILNGAHVESRDMFFHTGRDIHGKDYLKACLTKEMLIRYGVKVEEYPGLFRINSEKERGRDICADLSVIPQATEYYRFLSQQLIIGIPQVAIRPSLTGIAPEVMWDDGIDAFVVNWQAEASRFDYRGYGRNSSDNFWSSFEPGINIGAWRLRNLTTWNKSSGQSGKWDSSYIRAERGLNSIRSRLTLGEGYSPADIFDSVPFRGGMLGTDEYMIPYNQREFAPVVRGIARTQARIEVRQNGYLIHSQIVAPGAFALNDLPVTGSSDDLQVAILESDGTIQSFKIPFTLPAIALREGYLKYNVTVGQYRPSDSGGEKAYLAQSTVMYGLPWGVTAFAGVQGAEHYRAGALGLGLSLGNFGAMSLDTIYSRGQQKGYDYETGQTWRIRYDKSFGLTGTSFAAASYQYTGENYHTLADVLNTYNNVTSLIDRNFDNKTRRITMNINQPLGRWGHVGLNGGRDVYRSKPNQDYIGASYSTSWKNISLSLNWSRNLNLGNCNGRRFCTEDNFNMWISVPLQRWWGGYDNDIYATAQMQRSTRQNSSYEVGLSGRAFERKLNWDVSEQIVPGSKYDADTGRLKLRWSGTYGELAGMYSYNTNTRQMNLGMSGSMVMHSEGLTFGQRTGDTIGLIVAPDVAGASVSGWPGVSTGSRGYGVVGYVSPYQENVLTLDPTTFPENVEVPQTDSRVVPTKGAVVRAEFKTRVGKRAVLNLIRKDGTRLPFGTVITLEGKVSGSVGVVDDKGAVYLSGLSETGKLKAQWGRNSQCYADYILPKEKGPAGVFLTNAVCI</sequence>
<evidence type="ECO:0000256" key="1">
    <source>
        <dbReference type="ARBA" id="ARBA00004571"/>
    </source>
</evidence>